<name>A0ABT0IMB0_9HYPH</name>
<dbReference type="SMART" id="SM00880">
    <property type="entry name" value="CHAD"/>
    <property type="match status" value="1"/>
</dbReference>
<reference evidence="3 4" key="1">
    <citation type="submission" date="2022-04" db="EMBL/GenBank/DDBJ databases">
        <title>Rhizobium coralii sp. nov., isolated from coral Turbinaria peltata.</title>
        <authorList>
            <person name="Sun H."/>
        </authorList>
    </citation>
    <scope>NUCLEOTIDE SEQUENCE [LARGE SCALE GENOMIC DNA]</scope>
    <source>
        <strain evidence="3 4">NTR19</strain>
    </source>
</reference>
<gene>
    <name evidence="3" type="ORF">M0654_03210</name>
</gene>
<protein>
    <submittedName>
        <fullName evidence="3">CHAD domain-containing protein</fullName>
    </submittedName>
</protein>
<evidence type="ECO:0000313" key="3">
    <source>
        <dbReference type="EMBL" id="MCK8778986.1"/>
    </source>
</evidence>
<dbReference type="PROSITE" id="PS51708">
    <property type="entry name" value="CHAD"/>
    <property type="match status" value="1"/>
</dbReference>
<dbReference type="Pfam" id="PF05235">
    <property type="entry name" value="CHAD"/>
    <property type="match status" value="1"/>
</dbReference>
<dbReference type="PANTHER" id="PTHR39339:SF1">
    <property type="entry name" value="CHAD DOMAIN-CONTAINING PROTEIN"/>
    <property type="match status" value="1"/>
</dbReference>
<dbReference type="InterPro" id="IPR038186">
    <property type="entry name" value="CHAD_dom_sf"/>
</dbReference>
<keyword evidence="4" id="KW-1185">Reference proteome</keyword>
<dbReference type="RefSeq" id="WP_248681804.1">
    <property type="nucleotide sequence ID" value="NZ_JALPRY010000004.1"/>
</dbReference>
<evidence type="ECO:0000259" key="2">
    <source>
        <dbReference type="PROSITE" id="PS51708"/>
    </source>
</evidence>
<dbReference type="PANTHER" id="PTHR39339">
    <property type="entry name" value="SLR1444 PROTEIN"/>
    <property type="match status" value="1"/>
</dbReference>
<dbReference type="EMBL" id="JALPRY010000004">
    <property type="protein sequence ID" value="MCK8778986.1"/>
    <property type="molecule type" value="Genomic_DNA"/>
</dbReference>
<sequence length="328" mass="36600">MAYRLRASKPFTAEFRAVAESQLSRAIRLLEDQPDTPHEAVHAARKRFKRLRALYRLVAPDAKTFRHRENARIRDVAKTLSAVRDATALIETVDYLATHAGSDDELAALKLASEALTVRRNRIAEEEHDLPAKITAASAACREAIAALEELDLDDRPGPTAKRLAKAWKKQREKADTALAACDSQSDAEHYHELRKAGQAYWMHLSLLRDAWPSAMLAKQQKTKELVDILGHEHDLSVLTGLVNESPDLFGDSDTLARVLGAIIARQQALRQEALERAHEVFSETAERESDLIATLWHEAIINARKQRKAKKKHKTSQPAAKESAPAA</sequence>
<feature type="domain" description="CHAD" evidence="2">
    <location>
        <begin position="8"/>
        <end position="287"/>
    </location>
</feature>
<comment type="caution">
    <text evidence="3">The sequence shown here is derived from an EMBL/GenBank/DDBJ whole genome shotgun (WGS) entry which is preliminary data.</text>
</comment>
<accession>A0ABT0IMB0</accession>
<evidence type="ECO:0000256" key="1">
    <source>
        <dbReference type="SAM" id="MobiDB-lite"/>
    </source>
</evidence>
<dbReference type="InterPro" id="IPR007899">
    <property type="entry name" value="CHAD_dom"/>
</dbReference>
<feature type="compositionally biased region" description="Basic residues" evidence="1">
    <location>
        <begin position="305"/>
        <end position="316"/>
    </location>
</feature>
<proteinExistence type="predicted"/>
<dbReference type="Gene3D" id="1.40.20.10">
    <property type="entry name" value="CHAD domain"/>
    <property type="match status" value="1"/>
</dbReference>
<evidence type="ECO:0000313" key="4">
    <source>
        <dbReference type="Proteomes" id="UP001202827"/>
    </source>
</evidence>
<organism evidence="3 4">
    <name type="scientific">Neorhizobium turbinariae</name>
    <dbReference type="NCBI Taxonomy" id="2937795"/>
    <lineage>
        <taxon>Bacteria</taxon>
        <taxon>Pseudomonadati</taxon>
        <taxon>Pseudomonadota</taxon>
        <taxon>Alphaproteobacteria</taxon>
        <taxon>Hyphomicrobiales</taxon>
        <taxon>Rhizobiaceae</taxon>
        <taxon>Rhizobium/Agrobacterium group</taxon>
        <taxon>Neorhizobium</taxon>
    </lineage>
</organism>
<dbReference type="Proteomes" id="UP001202827">
    <property type="component" value="Unassembled WGS sequence"/>
</dbReference>
<feature type="region of interest" description="Disordered" evidence="1">
    <location>
        <begin position="305"/>
        <end position="328"/>
    </location>
</feature>